<dbReference type="SMART" id="SM00320">
    <property type="entry name" value="WD40"/>
    <property type="match status" value="3"/>
</dbReference>
<reference evidence="5" key="1">
    <citation type="journal article" date="2011" name="PLoS Biol.">
        <title>Gene gain and loss during evolution of obligate parasitism in the white rust pathogen of Arabidopsis thaliana.</title>
        <authorList>
            <person name="Kemen E."/>
            <person name="Gardiner A."/>
            <person name="Schultz-Larsen T."/>
            <person name="Kemen A.C."/>
            <person name="Balmuth A.L."/>
            <person name="Robert-Seilaniantz A."/>
            <person name="Bailey K."/>
            <person name="Holub E."/>
            <person name="Studholme D.J."/>
            <person name="Maclean D."/>
            <person name="Jones J.D."/>
        </authorList>
    </citation>
    <scope>NUCLEOTIDE SEQUENCE</scope>
</reference>
<dbReference type="Pfam" id="PF12816">
    <property type="entry name" value="TPR_Vps8"/>
    <property type="match status" value="1"/>
</dbReference>
<proteinExistence type="inferred from homology"/>
<dbReference type="PANTHER" id="PTHR12616:SF8">
    <property type="entry name" value="VACUOLAR PROTEIN SORTING-ASSOCIATED PROTEIN 8 HOMOLOG"/>
    <property type="match status" value="1"/>
</dbReference>
<dbReference type="InterPro" id="IPR025941">
    <property type="entry name" value="Vps8_central_dom"/>
</dbReference>
<dbReference type="EMBL" id="FR824046">
    <property type="protein sequence ID" value="CCA13917.1"/>
    <property type="molecule type" value="Genomic_DNA"/>
</dbReference>
<protein>
    <submittedName>
        <fullName evidence="5">Vacuolar protein sortingassociated protein 8 putative</fullName>
    </submittedName>
</protein>
<dbReference type="Pfam" id="PF23556">
    <property type="entry name" value="TPR_Vps41"/>
    <property type="match status" value="1"/>
</dbReference>
<dbReference type="Gene3D" id="2.130.10.10">
    <property type="entry name" value="YVTN repeat-like/Quinoprotein amine dehydrogenase"/>
    <property type="match status" value="1"/>
</dbReference>
<dbReference type="InterPro" id="IPR015943">
    <property type="entry name" value="WD40/YVTN_repeat-like_dom_sf"/>
</dbReference>
<dbReference type="InterPro" id="IPR001680">
    <property type="entry name" value="WD40_rpt"/>
</dbReference>
<evidence type="ECO:0000256" key="2">
    <source>
        <dbReference type="SAM" id="MobiDB-lite"/>
    </source>
</evidence>
<evidence type="ECO:0000256" key="1">
    <source>
        <dbReference type="ARBA" id="ARBA00009422"/>
    </source>
</evidence>
<feature type="domain" description="Vacuolar protein sorting-associated protein 8 central" evidence="3">
    <location>
        <begin position="817"/>
        <end position="1013"/>
    </location>
</feature>
<sequence>MSAIEETLEVARDTKASSTNTITKKKSLFSLSKRALLDDTIDIESLLNDTSDDEDDNGTSDGNEIAYTIEELLQEEDEDEIVDDAVLSESLSHAAFATPSRRLIQQSVDSENAFYKPAIMTLAIDGYKIQGRKNKSLEESDSSTSGITSDKAIKTKEIARSSFHKSQIPRNGRFHDPLAIAEAKERQLLSCVDVHLISPLQVKRRSRSQKQRAEIKARKNGIKMIGKEKASSLISEKIEEQSNIKFPGVIQVQALDVISKQLKKNIEFKEFGPGSPTVIAIHPKFIAIGTSKGLVIIFDHFQNIRQVLGNTVDQKADGPVTAIDVSHGSDFLVCGYQSGRIVLWDMIKGSSLKADAEAHESPVVSLHFLKDQKPILLSVDSEGIVNRVNFNKMMGMVYVVDTDPIYDGSVGKILATCILPQSAPGQAKISTIMEQYSLVALSNEKVTFIVALEPDVKVIYRWARPADVTDEDPVLPSLAFSWVAFPGSARWVAPILARAWGKHVQFLELVFTGGPNHSHSRHGWPAFEEHTPVESTQDVMAIQWLGEQIVAYLNAKDEICVYDVLSRQELEIVDVTSLDLVFASYRGKNARSFSNSFRACDNGLYLLGLQELKSARVQPWTQRIDTLIDQGEWMEALALALDNFEGMKEAAMKRAERDRFPPVFFRDKHNDQCLVDILRMCQTNQRTGENQDVFRHEDSAQKVRWTCCEETYPPDLSTKLEETLQKARTGQVTKAFVPISVAERVADLLMEYVRLAIANAPNSSLKLEKAGMRLDLSKSHYQMLAGVCIEYCTIINRKDLLFGEIFRRFTEAEKLDIFVELLEPFILCDRVQRLSPEVMQAFVTHFKKSNNLARVEQCLLHLNVKETDLDMTVKLCRQHRLYSALIYIYNEGLDDYVSPIDILLDACSSKAKSDSGSLDTEELSATTNLIESQERQCRLYGYKLLLYISYSFKGQMFPRNDQISLRKIDRVRAGIYTHLFTKDVEDSDRPYPRLMTLIELDAKVFLDIIRRTFDDSTIEFEGDKVESTTRSMTRYDSARNGTTFKCPNRLSILLALREVIFGPKGIQDLSSSYFSSLEYSLFFMFEARLLSAGSIDVREYADARAKSRMPDSDPVTDSTSDQDLMMDSLMNFLALGPVTFAANMQALSDSQIAVAAEVDGFDNKVREEILVRLLQKLDSNCYNPNLLLQNVEQSKMNRAAVILNKDRGNVMQTIASFLADEEPEFRVGVFKYIRLETERSNYDSTRSNTAKGLSTNRNTIEQAVLQYAPALMETDNYSFVLLISSMFLSLNSKVIQKFLAMGKDGTKLEYLYLKNILYHQASQKGTDDSPGDYEEEFERELLEGTKPRLADDPAVQERFIRLLCEFEPENLFHYLETHDTYRLDTALKLCRDFGITNAEAYLLERTGNVTGALSLILQSLEQKLRLLKPALRGLNVQMATSDARGTSGFRQGFDPYACGTPKEGIIQSVAEGRDALQALDVAVAMCQRNSLRNRDEQAEKLWFTLLDKHLRIQASIKRSLVHSTSSLTARGSSQTAFQVALNELIRIILERMASCVALKSILFKIVNEHGRGAFGDFRPTIHGMLDTYNYEESIYHSANDLISTDLYEQVQHLKRNRSRCYAAPSDTCQYCNVLLSKPPFGMAHTSGSNAKWNSLISMVMCTGGFMFHEACGKAWMSRADSRVQPEGGDPHKGIMKETDASGMKCPRRQLNTRRYLNRIRNARSGMHQVVPAHAILQSLSQKEAHVQYRKRTDSLLPLRPFSQLGQTHQMVGNRRPNCVPREAILKGSIRN</sequence>
<dbReference type="Pfam" id="PF23410">
    <property type="entry name" value="Beta-prop_VPS8"/>
    <property type="match status" value="1"/>
</dbReference>
<dbReference type="GO" id="GO:0006623">
    <property type="term" value="P:protein targeting to vacuole"/>
    <property type="evidence" value="ECO:0007669"/>
    <property type="project" value="InterPro"/>
</dbReference>
<comment type="similarity">
    <text evidence="1">Belongs to the VPS8 family.</text>
</comment>
<dbReference type="GO" id="GO:0030897">
    <property type="term" value="C:HOPS complex"/>
    <property type="evidence" value="ECO:0007669"/>
    <property type="project" value="TreeGrafter"/>
</dbReference>
<accession>F0VYQ3</accession>
<dbReference type="InterPro" id="IPR059070">
    <property type="entry name" value="TPR_VPS8_2"/>
</dbReference>
<dbReference type="Pfam" id="PF25066">
    <property type="entry name" value="TPR_VPS8_2"/>
    <property type="match status" value="1"/>
</dbReference>
<dbReference type="GO" id="GO:0005770">
    <property type="term" value="C:late endosome"/>
    <property type="evidence" value="ECO:0007669"/>
    <property type="project" value="TreeGrafter"/>
</dbReference>
<dbReference type="GO" id="GO:0034058">
    <property type="term" value="P:endosomal vesicle fusion"/>
    <property type="evidence" value="ECO:0007669"/>
    <property type="project" value="TreeGrafter"/>
</dbReference>
<feature type="region of interest" description="Disordered" evidence="2">
    <location>
        <begin position="1681"/>
        <end position="1702"/>
    </location>
</feature>
<feature type="compositionally biased region" description="Basic and acidic residues" evidence="2">
    <location>
        <begin position="1681"/>
        <end position="1699"/>
    </location>
</feature>
<gene>
    <name evidence="5" type="primary">AlNc14C1G55</name>
    <name evidence="5" type="ORF">ALNC14_000600</name>
</gene>
<dbReference type="HOGENOM" id="CLU_000917_1_0_1"/>
<feature type="domain" description="VPS8-like TPR-like repeats" evidence="4">
    <location>
        <begin position="1488"/>
        <end position="1617"/>
    </location>
</feature>
<dbReference type="InterPro" id="IPR036322">
    <property type="entry name" value="WD40_repeat_dom_sf"/>
</dbReference>
<dbReference type="SUPFAM" id="SSF50978">
    <property type="entry name" value="WD40 repeat-like"/>
    <property type="match status" value="1"/>
</dbReference>
<evidence type="ECO:0000259" key="4">
    <source>
        <dbReference type="Pfam" id="PF25066"/>
    </source>
</evidence>
<reference evidence="5" key="2">
    <citation type="submission" date="2011-02" db="EMBL/GenBank/DDBJ databases">
        <authorList>
            <person name="MacLean D."/>
        </authorList>
    </citation>
    <scope>NUCLEOTIDE SEQUENCE</scope>
</reference>
<dbReference type="InterPro" id="IPR045111">
    <property type="entry name" value="Vps41/Vps8"/>
</dbReference>
<name>F0VYQ3_9STRA</name>
<evidence type="ECO:0000259" key="3">
    <source>
        <dbReference type="Pfam" id="PF12816"/>
    </source>
</evidence>
<dbReference type="PANTHER" id="PTHR12616">
    <property type="entry name" value="VACUOLAR PROTEIN SORTING VPS41"/>
    <property type="match status" value="1"/>
</dbReference>
<organism evidence="5">
    <name type="scientific">Albugo laibachii Nc14</name>
    <dbReference type="NCBI Taxonomy" id="890382"/>
    <lineage>
        <taxon>Eukaryota</taxon>
        <taxon>Sar</taxon>
        <taxon>Stramenopiles</taxon>
        <taxon>Oomycota</taxon>
        <taxon>Peronosporomycetes</taxon>
        <taxon>Albuginales</taxon>
        <taxon>Albuginaceae</taxon>
        <taxon>Albugo</taxon>
    </lineage>
</organism>
<evidence type="ECO:0000313" key="5">
    <source>
        <dbReference type="EMBL" id="CCA13917.1"/>
    </source>
</evidence>